<feature type="domain" description="TonB-dependent receptor plug" evidence="14">
    <location>
        <begin position="118"/>
        <end position="226"/>
    </location>
</feature>
<evidence type="ECO:0000256" key="8">
    <source>
        <dbReference type="ARBA" id="ARBA00023170"/>
    </source>
</evidence>
<evidence type="ECO:0000256" key="3">
    <source>
        <dbReference type="ARBA" id="ARBA00022452"/>
    </source>
</evidence>
<reference evidence="15 16" key="1">
    <citation type="submission" date="2019-09" db="EMBL/GenBank/DDBJ databases">
        <title>Chitinophaga ginsengihumi sp. nov., isolated from soil of ginseng rhizosphere.</title>
        <authorList>
            <person name="Lee J."/>
        </authorList>
    </citation>
    <scope>NUCLEOTIDE SEQUENCE [LARGE SCALE GENOMIC DNA]</scope>
    <source>
        <strain evidence="15 16">BN140078</strain>
    </source>
</reference>
<protein>
    <submittedName>
        <fullName evidence="15">TonB-dependent receptor</fullName>
    </submittedName>
</protein>
<reference evidence="15 16" key="2">
    <citation type="submission" date="2019-09" db="EMBL/GenBank/DDBJ databases">
        <authorList>
            <person name="Jin C."/>
        </authorList>
    </citation>
    <scope>NUCLEOTIDE SEQUENCE [LARGE SCALE GENOMIC DNA]</scope>
    <source>
        <strain evidence="15 16">BN140078</strain>
    </source>
</reference>
<comment type="similarity">
    <text evidence="10 11">Belongs to the TonB-dependent receptor family.</text>
</comment>
<evidence type="ECO:0000256" key="1">
    <source>
        <dbReference type="ARBA" id="ARBA00004571"/>
    </source>
</evidence>
<dbReference type="InterPro" id="IPR039426">
    <property type="entry name" value="TonB-dep_rcpt-like"/>
</dbReference>
<feature type="domain" description="TonB-dependent receptor-like beta-barrel" evidence="13">
    <location>
        <begin position="300"/>
        <end position="679"/>
    </location>
</feature>
<evidence type="ECO:0000256" key="2">
    <source>
        <dbReference type="ARBA" id="ARBA00022448"/>
    </source>
</evidence>
<keyword evidence="9 10" id="KW-0998">Cell outer membrane</keyword>
<evidence type="ECO:0000313" key="15">
    <source>
        <dbReference type="EMBL" id="KAA2243405.1"/>
    </source>
</evidence>
<feature type="signal peptide" evidence="12">
    <location>
        <begin position="1"/>
        <end position="19"/>
    </location>
</feature>
<evidence type="ECO:0000259" key="13">
    <source>
        <dbReference type="Pfam" id="PF00593"/>
    </source>
</evidence>
<dbReference type="RefSeq" id="WP_149838281.1">
    <property type="nucleotide sequence ID" value="NZ_VUOC01000002.1"/>
</dbReference>
<name>A0A5B2VW98_9BACT</name>
<evidence type="ECO:0000256" key="12">
    <source>
        <dbReference type="SAM" id="SignalP"/>
    </source>
</evidence>
<dbReference type="SUPFAM" id="SSF49464">
    <property type="entry name" value="Carboxypeptidase regulatory domain-like"/>
    <property type="match status" value="1"/>
</dbReference>
<comment type="caution">
    <text evidence="15">The sequence shown here is derived from an EMBL/GenBank/DDBJ whole genome shotgun (WGS) entry which is preliminary data.</text>
</comment>
<dbReference type="InterPro" id="IPR037066">
    <property type="entry name" value="Plug_dom_sf"/>
</dbReference>
<dbReference type="PANTHER" id="PTHR30069">
    <property type="entry name" value="TONB-DEPENDENT OUTER MEMBRANE RECEPTOR"/>
    <property type="match status" value="1"/>
</dbReference>
<accession>A0A5B2VW98</accession>
<dbReference type="Gene3D" id="2.40.170.20">
    <property type="entry name" value="TonB-dependent receptor, beta-barrel domain"/>
    <property type="match status" value="1"/>
</dbReference>
<dbReference type="PROSITE" id="PS52016">
    <property type="entry name" value="TONB_DEPENDENT_REC_3"/>
    <property type="match status" value="1"/>
</dbReference>
<evidence type="ECO:0000256" key="7">
    <source>
        <dbReference type="ARBA" id="ARBA00023136"/>
    </source>
</evidence>
<keyword evidence="16" id="KW-1185">Reference proteome</keyword>
<evidence type="ECO:0000256" key="9">
    <source>
        <dbReference type="ARBA" id="ARBA00023237"/>
    </source>
</evidence>
<dbReference type="EMBL" id="VUOC01000002">
    <property type="protein sequence ID" value="KAA2243405.1"/>
    <property type="molecule type" value="Genomic_DNA"/>
</dbReference>
<organism evidence="15 16">
    <name type="scientific">Chitinophaga agrisoli</name>
    <dbReference type="NCBI Taxonomy" id="2607653"/>
    <lineage>
        <taxon>Bacteria</taxon>
        <taxon>Pseudomonadati</taxon>
        <taxon>Bacteroidota</taxon>
        <taxon>Chitinophagia</taxon>
        <taxon>Chitinophagales</taxon>
        <taxon>Chitinophagaceae</taxon>
        <taxon>Chitinophaga</taxon>
    </lineage>
</organism>
<keyword evidence="3 10" id="KW-1134">Transmembrane beta strand</keyword>
<evidence type="ECO:0000259" key="14">
    <source>
        <dbReference type="Pfam" id="PF07715"/>
    </source>
</evidence>
<comment type="subcellular location">
    <subcellularLocation>
        <location evidence="1 10">Cell outer membrane</location>
        <topology evidence="1 10">Multi-pass membrane protein</topology>
    </subcellularLocation>
</comment>
<keyword evidence="8 15" id="KW-0675">Receptor</keyword>
<evidence type="ECO:0000256" key="10">
    <source>
        <dbReference type="PROSITE-ProRule" id="PRU01360"/>
    </source>
</evidence>
<evidence type="ECO:0000256" key="6">
    <source>
        <dbReference type="ARBA" id="ARBA00023077"/>
    </source>
</evidence>
<dbReference type="Pfam" id="PF13715">
    <property type="entry name" value="CarbopepD_reg_2"/>
    <property type="match status" value="1"/>
</dbReference>
<dbReference type="InterPro" id="IPR036942">
    <property type="entry name" value="Beta-barrel_TonB_sf"/>
</dbReference>
<dbReference type="Pfam" id="PF07715">
    <property type="entry name" value="Plug"/>
    <property type="match status" value="1"/>
</dbReference>
<keyword evidence="6 11" id="KW-0798">TonB box</keyword>
<dbReference type="InterPro" id="IPR012910">
    <property type="entry name" value="Plug_dom"/>
</dbReference>
<keyword evidence="4 10" id="KW-0812">Transmembrane</keyword>
<keyword evidence="5 12" id="KW-0732">Signal</keyword>
<proteinExistence type="inferred from homology"/>
<keyword evidence="7 10" id="KW-0472">Membrane</keyword>
<dbReference type="SUPFAM" id="SSF56935">
    <property type="entry name" value="Porins"/>
    <property type="match status" value="1"/>
</dbReference>
<dbReference type="GO" id="GO:0009279">
    <property type="term" value="C:cell outer membrane"/>
    <property type="evidence" value="ECO:0007669"/>
    <property type="project" value="UniProtKB-SubCell"/>
</dbReference>
<dbReference type="PANTHER" id="PTHR30069:SF29">
    <property type="entry name" value="HEMOGLOBIN AND HEMOGLOBIN-HAPTOGLOBIN-BINDING PROTEIN 1-RELATED"/>
    <property type="match status" value="1"/>
</dbReference>
<evidence type="ECO:0000313" key="16">
    <source>
        <dbReference type="Proteomes" id="UP000324611"/>
    </source>
</evidence>
<dbReference type="GO" id="GO:0015344">
    <property type="term" value="F:siderophore uptake transmembrane transporter activity"/>
    <property type="evidence" value="ECO:0007669"/>
    <property type="project" value="TreeGrafter"/>
</dbReference>
<sequence>MKQLFITLTIFICCFAAQAQQLTLIVRDSASRQPLPGVSVLNTGTQKGGATSNTGIFLLNRQTSGSAHMRFSFIGYEPASLEISFPWTGADTIPVLLKAQGENINEVVISSTRTNSRIEDLPMKVEVLGQDDMEEESGIKPGNVASILGDLSVIHIQNTSAVNGNNAIRMQGLDGKYTQLLRDGMPVYEGISGNFGVLAIPPLDLKQIEIIKGSVSTLYGGGAIAGMINFIAKTPGPEPELTVLLNRSTLKENNANVYYAERYKNTGLTLFAGATVQDESDVNKDGFSDVPRLRQYTLHPRFFWYVNPNSTLVAGYTGTIERRAGGDMQVLSHEADNIHQYTEVNNSQRHSVDIQFTRRQLYGGTLTIKGVASLFHLDNTEGGFGLRANQGNLYAEAAYNKKSGRHNFVLGLNETGEKYRRAKGDSTLLNNYTYSTTGFFAQDGIDITDKLLAEAGIRLDYHNVYGWYLLPRLALVYKPVEGLSLRLSAGTGYKTPAIFTMQTQNIAYRDLLPLAGGMEAETSQGLNFDAGYHTSIGPVDVTLNQALYLTRIFHTILPVLQADGKYLLANQPYHANSAGTDTYLRLEYEHLELYLGYNHTTSKYRDPAHTFVPFAPRDKFASTLAYEIPEKWRFGIENSWVGHQYLYNNQLAPDYWFWAAMVSRQFGEHFTVVLNCENVFDARQGKHEALYTGSVSNPVFQPLWGPIDGRITNLSVKYTL</sequence>
<dbReference type="GO" id="GO:0044718">
    <property type="term" value="P:siderophore transmembrane transport"/>
    <property type="evidence" value="ECO:0007669"/>
    <property type="project" value="TreeGrafter"/>
</dbReference>
<dbReference type="Pfam" id="PF00593">
    <property type="entry name" value="TonB_dep_Rec_b-barrel"/>
    <property type="match status" value="1"/>
</dbReference>
<dbReference type="InterPro" id="IPR008969">
    <property type="entry name" value="CarboxyPept-like_regulatory"/>
</dbReference>
<dbReference type="Proteomes" id="UP000324611">
    <property type="component" value="Unassembled WGS sequence"/>
</dbReference>
<evidence type="ECO:0000256" key="11">
    <source>
        <dbReference type="RuleBase" id="RU003357"/>
    </source>
</evidence>
<dbReference type="Gene3D" id="2.170.130.10">
    <property type="entry name" value="TonB-dependent receptor, plug domain"/>
    <property type="match status" value="1"/>
</dbReference>
<evidence type="ECO:0000256" key="4">
    <source>
        <dbReference type="ARBA" id="ARBA00022692"/>
    </source>
</evidence>
<dbReference type="AlphaFoldDB" id="A0A5B2VW98"/>
<gene>
    <name evidence="15" type="ORF">F0L74_12960</name>
</gene>
<keyword evidence="2 10" id="KW-0813">Transport</keyword>
<evidence type="ECO:0000256" key="5">
    <source>
        <dbReference type="ARBA" id="ARBA00022729"/>
    </source>
</evidence>
<dbReference type="InterPro" id="IPR000531">
    <property type="entry name" value="Beta-barrel_TonB"/>
</dbReference>
<feature type="chain" id="PRO_5022992676" evidence="12">
    <location>
        <begin position="20"/>
        <end position="720"/>
    </location>
</feature>